<sequence>MTNLEYVIKALENLGGKANYKELYNEFEIFSRKELTVNTKAGIRAEIQRHSSDSQAFEGKKDLFFFSRWFR</sequence>
<dbReference type="RefSeq" id="WP_216549079.1">
    <property type="nucleotide sequence ID" value="NZ_JAHLQO010000003.1"/>
</dbReference>
<evidence type="ECO:0000313" key="1">
    <source>
        <dbReference type="EMBL" id="MBU5669236.1"/>
    </source>
</evidence>
<protein>
    <submittedName>
        <fullName evidence="1">Uncharacterized protein</fullName>
    </submittedName>
</protein>
<dbReference type="Proteomes" id="UP000783742">
    <property type="component" value="Unassembled WGS sequence"/>
</dbReference>
<proteinExistence type="predicted"/>
<evidence type="ECO:0000313" key="2">
    <source>
        <dbReference type="Proteomes" id="UP000783742"/>
    </source>
</evidence>
<keyword evidence="2" id="KW-1185">Reference proteome</keyword>
<accession>A0ABS6FGY1</accession>
<dbReference type="EMBL" id="JAHLQO010000003">
    <property type="protein sequence ID" value="MBU5669236.1"/>
    <property type="molecule type" value="Genomic_DNA"/>
</dbReference>
<organism evidence="1 2">
    <name type="scientific">Peptoniphilus ovalis</name>
    <dbReference type="NCBI Taxonomy" id="2841503"/>
    <lineage>
        <taxon>Bacteria</taxon>
        <taxon>Bacillati</taxon>
        <taxon>Bacillota</taxon>
        <taxon>Tissierellia</taxon>
        <taxon>Tissierellales</taxon>
        <taxon>Peptoniphilaceae</taxon>
        <taxon>Peptoniphilus</taxon>
    </lineage>
</organism>
<reference evidence="1 2" key="1">
    <citation type="submission" date="2021-06" db="EMBL/GenBank/DDBJ databases">
        <authorList>
            <person name="Sun Q."/>
            <person name="Li D."/>
        </authorList>
    </citation>
    <scope>NUCLEOTIDE SEQUENCE [LARGE SCALE GENOMIC DNA]</scope>
    <source>
        <strain evidence="1 2">MSJ-1</strain>
    </source>
</reference>
<gene>
    <name evidence="1" type="ORF">KQI68_05195</name>
</gene>
<comment type="caution">
    <text evidence="1">The sequence shown here is derived from an EMBL/GenBank/DDBJ whole genome shotgun (WGS) entry which is preliminary data.</text>
</comment>
<name>A0ABS6FGY1_9FIRM</name>